<dbReference type="RefSeq" id="WP_188680077.1">
    <property type="nucleotide sequence ID" value="NZ_BMNY01000001.1"/>
</dbReference>
<comment type="caution">
    <text evidence="8">The sequence shown here is derived from an EMBL/GenBank/DDBJ whole genome shotgun (WGS) entry which is preliminary data.</text>
</comment>
<proteinExistence type="predicted"/>
<name>A0AA37BQN9_9ARCH</name>
<feature type="transmembrane region" description="Helical" evidence="6">
    <location>
        <begin position="119"/>
        <end position="139"/>
    </location>
</feature>
<accession>A0AA37BQN9</accession>
<evidence type="ECO:0000256" key="1">
    <source>
        <dbReference type="ARBA" id="ARBA00004651"/>
    </source>
</evidence>
<dbReference type="PANTHER" id="PTHR42920:SF5">
    <property type="entry name" value="EAMA DOMAIN-CONTAINING PROTEIN"/>
    <property type="match status" value="1"/>
</dbReference>
<dbReference type="Proteomes" id="UP000632195">
    <property type="component" value="Unassembled WGS sequence"/>
</dbReference>
<feature type="transmembrane region" description="Helical" evidence="6">
    <location>
        <begin position="36"/>
        <end position="53"/>
    </location>
</feature>
<feature type="transmembrane region" description="Helical" evidence="6">
    <location>
        <begin position="145"/>
        <end position="165"/>
    </location>
</feature>
<dbReference type="Pfam" id="PF00892">
    <property type="entry name" value="EamA"/>
    <property type="match status" value="2"/>
</dbReference>
<evidence type="ECO:0000313" key="8">
    <source>
        <dbReference type="EMBL" id="GGM70146.1"/>
    </source>
</evidence>
<gene>
    <name evidence="8" type="ORF">GCM10007108_05280</name>
</gene>
<feature type="transmembrane region" description="Helical" evidence="6">
    <location>
        <begin position="65"/>
        <end position="85"/>
    </location>
</feature>
<keyword evidence="2" id="KW-1003">Cell membrane</keyword>
<evidence type="ECO:0000256" key="4">
    <source>
        <dbReference type="ARBA" id="ARBA00022989"/>
    </source>
</evidence>
<feature type="transmembrane region" description="Helical" evidence="6">
    <location>
        <begin position="91"/>
        <end position="112"/>
    </location>
</feature>
<feature type="transmembrane region" description="Helical" evidence="6">
    <location>
        <begin position="5"/>
        <end position="24"/>
    </location>
</feature>
<evidence type="ECO:0000256" key="2">
    <source>
        <dbReference type="ARBA" id="ARBA00022475"/>
    </source>
</evidence>
<dbReference type="AlphaFoldDB" id="A0AA37BQN9"/>
<dbReference type="InterPro" id="IPR000620">
    <property type="entry name" value="EamA_dom"/>
</dbReference>
<dbReference type="SUPFAM" id="SSF103481">
    <property type="entry name" value="Multidrug resistance efflux transporter EmrE"/>
    <property type="match status" value="2"/>
</dbReference>
<evidence type="ECO:0000256" key="5">
    <source>
        <dbReference type="ARBA" id="ARBA00023136"/>
    </source>
</evidence>
<keyword evidence="9" id="KW-1185">Reference proteome</keyword>
<keyword evidence="5 6" id="KW-0472">Membrane</keyword>
<dbReference type="InterPro" id="IPR037185">
    <property type="entry name" value="EmrE-like"/>
</dbReference>
<protein>
    <submittedName>
        <fullName evidence="8">Membrane protein</fullName>
    </submittedName>
</protein>
<organism evidence="8 9">
    <name type="scientific">Thermogymnomonas acidicola</name>
    <dbReference type="NCBI Taxonomy" id="399579"/>
    <lineage>
        <taxon>Archaea</taxon>
        <taxon>Methanobacteriati</taxon>
        <taxon>Thermoplasmatota</taxon>
        <taxon>Thermoplasmata</taxon>
        <taxon>Thermoplasmatales</taxon>
        <taxon>Thermogymnomonas</taxon>
    </lineage>
</organism>
<dbReference type="InterPro" id="IPR051258">
    <property type="entry name" value="Diverse_Substrate_Transporter"/>
</dbReference>
<feature type="domain" description="EamA" evidence="7">
    <location>
        <begin position="146"/>
        <end position="280"/>
    </location>
</feature>
<sequence>MNRIYYVALLVLVTFIWGVTFPMIKVALASVEPSPFLALRFAISAALLLPFALRRRGSFSLTSSVYGLISGAFLFAGYFFQTLGLDYTSPALSGIITGLYVILIPIFSLLILRAPVARMDIVASVLALTGLIVMSVTSLSSRSTFLGNMLTVACAVAYALQTIYVSKYTYKVDSVTFTFYQMATVAALSSVFVPITGERFTVPGSYAWFAIAFTAVFASVLAYYINTVALRYIEPTAAGVIYTGEPVFAALTSYLFYGDAPGYLTLSGMALMVAAMLLTTLDKYIRSRVH</sequence>
<evidence type="ECO:0000313" key="9">
    <source>
        <dbReference type="Proteomes" id="UP000632195"/>
    </source>
</evidence>
<reference evidence="8" key="1">
    <citation type="journal article" date="2014" name="Int. J. Syst. Evol. Microbiol.">
        <title>Complete genome sequence of Corynebacterium casei LMG S-19264T (=DSM 44701T), isolated from a smear-ripened cheese.</title>
        <authorList>
            <consortium name="US DOE Joint Genome Institute (JGI-PGF)"/>
            <person name="Walter F."/>
            <person name="Albersmeier A."/>
            <person name="Kalinowski J."/>
            <person name="Ruckert C."/>
        </authorList>
    </citation>
    <scope>NUCLEOTIDE SEQUENCE</scope>
    <source>
        <strain evidence="8">JCM 13583</strain>
    </source>
</reference>
<evidence type="ECO:0000259" key="7">
    <source>
        <dbReference type="Pfam" id="PF00892"/>
    </source>
</evidence>
<dbReference type="PANTHER" id="PTHR42920">
    <property type="entry name" value="OS03G0707200 PROTEIN-RELATED"/>
    <property type="match status" value="1"/>
</dbReference>
<comment type="subcellular location">
    <subcellularLocation>
        <location evidence="1">Cell membrane</location>
        <topology evidence="1">Multi-pass membrane protein</topology>
    </subcellularLocation>
</comment>
<feature type="transmembrane region" description="Helical" evidence="6">
    <location>
        <begin position="263"/>
        <end position="281"/>
    </location>
</feature>
<feature type="transmembrane region" description="Helical" evidence="6">
    <location>
        <begin position="237"/>
        <end position="257"/>
    </location>
</feature>
<evidence type="ECO:0000256" key="6">
    <source>
        <dbReference type="SAM" id="Phobius"/>
    </source>
</evidence>
<dbReference type="GO" id="GO:0005886">
    <property type="term" value="C:plasma membrane"/>
    <property type="evidence" value="ECO:0007669"/>
    <property type="project" value="UniProtKB-SubCell"/>
</dbReference>
<feature type="transmembrane region" description="Helical" evidence="6">
    <location>
        <begin position="177"/>
        <end position="195"/>
    </location>
</feature>
<feature type="domain" description="EamA" evidence="7">
    <location>
        <begin position="7"/>
        <end position="135"/>
    </location>
</feature>
<dbReference type="EMBL" id="BMNY01000001">
    <property type="protein sequence ID" value="GGM70146.1"/>
    <property type="molecule type" value="Genomic_DNA"/>
</dbReference>
<keyword evidence="3 6" id="KW-0812">Transmembrane</keyword>
<reference evidence="8" key="2">
    <citation type="submission" date="2022-09" db="EMBL/GenBank/DDBJ databases">
        <authorList>
            <person name="Sun Q."/>
            <person name="Ohkuma M."/>
        </authorList>
    </citation>
    <scope>NUCLEOTIDE SEQUENCE</scope>
    <source>
        <strain evidence="8">JCM 13583</strain>
    </source>
</reference>
<feature type="transmembrane region" description="Helical" evidence="6">
    <location>
        <begin position="207"/>
        <end position="225"/>
    </location>
</feature>
<evidence type="ECO:0000256" key="3">
    <source>
        <dbReference type="ARBA" id="ARBA00022692"/>
    </source>
</evidence>
<keyword evidence="4 6" id="KW-1133">Transmembrane helix</keyword>